<feature type="non-terminal residue" evidence="1">
    <location>
        <position position="1"/>
    </location>
</feature>
<keyword evidence="1" id="KW-0808">Transferase</keyword>
<name>A0A3B1BBZ2_9ZZZZ</name>
<gene>
    <name evidence="1" type="ORF">MNBD_NITROSPINAE01-1450</name>
</gene>
<dbReference type="GO" id="GO:0000271">
    <property type="term" value="P:polysaccharide biosynthetic process"/>
    <property type="evidence" value="ECO:0007669"/>
    <property type="project" value="TreeGrafter"/>
</dbReference>
<dbReference type="Gene3D" id="3.90.1150.10">
    <property type="entry name" value="Aspartate Aminotransferase, domain 1"/>
    <property type="match status" value="1"/>
</dbReference>
<proteinExistence type="predicted"/>
<organism evidence="1">
    <name type="scientific">hydrothermal vent metagenome</name>
    <dbReference type="NCBI Taxonomy" id="652676"/>
    <lineage>
        <taxon>unclassified sequences</taxon>
        <taxon>metagenomes</taxon>
        <taxon>ecological metagenomes</taxon>
    </lineage>
</organism>
<dbReference type="EC" id="2.6.1.98" evidence="1"/>
<dbReference type="InterPro" id="IPR015422">
    <property type="entry name" value="PyrdxlP-dep_Trfase_small"/>
</dbReference>
<dbReference type="PANTHER" id="PTHR30244">
    <property type="entry name" value="TRANSAMINASE"/>
    <property type="match status" value="1"/>
</dbReference>
<reference evidence="1" key="1">
    <citation type="submission" date="2018-06" db="EMBL/GenBank/DDBJ databases">
        <authorList>
            <person name="Zhirakovskaya E."/>
        </authorList>
    </citation>
    <scope>NUCLEOTIDE SEQUENCE</scope>
</reference>
<dbReference type="Pfam" id="PF01041">
    <property type="entry name" value="DegT_DnrJ_EryC1"/>
    <property type="match status" value="1"/>
</dbReference>
<dbReference type="AlphaFoldDB" id="A0A3B1BBZ2"/>
<dbReference type="InterPro" id="IPR000653">
    <property type="entry name" value="DegT/StrS_aminotransferase"/>
</dbReference>
<dbReference type="InterPro" id="IPR015424">
    <property type="entry name" value="PyrdxlP-dep_Trfase"/>
</dbReference>
<sequence>REKAANRYAKLLSGVATSPYIMDGATSVYAQYTVEVEGRDGVQAKLKEEGVPTAVHYPMPLHLQPVFSGFGYKKGDFPVAEEVSERVMSLPMSPYISEKDQQTVASALRKAVSRP</sequence>
<evidence type="ECO:0000313" key="1">
    <source>
        <dbReference type="EMBL" id="VAX15786.1"/>
    </source>
</evidence>
<dbReference type="GO" id="GO:0030170">
    <property type="term" value="F:pyridoxal phosphate binding"/>
    <property type="evidence" value="ECO:0007669"/>
    <property type="project" value="TreeGrafter"/>
</dbReference>
<accession>A0A3B1BBZ2</accession>
<dbReference type="SUPFAM" id="SSF53383">
    <property type="entry name" value="PLP-dependent transferases"/>
    <property type="match status" value="1"/>
</dbReference>
<dbReference type="PANTHER" id="PTHR30244:SF42">
    <property type="entry name" value="UDP-2-ACETAMIDO-2-DEOXY-3-OXO-D-GLUCURONATE AMINOTRANSFERASE"/>
    <property type="match status" value="1"/>
</dbReference>
<dbReference type="GO" id="GO:0008483">
    <property type="term" value="F:transaminase activity"/>
    <property type="evidence" value="ECO:0007669"/>
    <property type="project" value="UniProtKB-KW"/>
</dbReference>
<protein>
    <submittedName>
        <fullName evidence="1">Glutamate--UDP-2-acetamido-2-deoxy-D-ribohex-3-uluronic acid aminotransferase (PLP cofactor)</fullName>
        <ecNumber evidence="1">2.6.1.98</ecNumber>
    </submittedName>
</protein>
<keyword evidence="1" id="KW-0032">Aminotransferase</keyword>
<dbReference type="EMBL" id="UOGC01000020">
    <property type="protein sequence ID" value="VAX15786.1"/>
    <property type="molecule type" value="Genomic_DNA"/>
</dbReference>